<feature type="transmembrane region" description="Helical" evidence="8">
    <location>
        <begin position="449"/>
        <end position="467"/>
    </location>
</feature>
<dbReference type="Pfam" id="PF21116">
    <property type="entry name" value="EF-hand_Zip"/>
    <property type="match status" value="1"/>
</dbReference>
<evidence type="ECO:0000256" key="6">
    <source>
        <dbReference type="ARBA" id="ARBA00034634"/>
    </source>
</evidence>
<keyword evidence="3 8" id="KW-0812">Transmembrane</keyword>
<dbReference type="GO" id="GO:0016020">
    <property type="term" value="C:membrane"/>
    <property type="evidence" value="ECO:0007669"/>
    <property type="project" value="UniProtKB-SubCell"/>
</dbReference>
<feature type="region of interest" description="Disordered" evidence="7">
    <location>
        <begin position="501"/>
        <end position="525"/>
    </location>
</feature>
<organism evidence="12 13">
    <name type="scientific">Branchiostoma floridae</name>
    <name type="common">Florida lancelet</name>
    <name type="synonym">Amphioxus</name>
    <dbReference type="NCBI Taxonomy" id="7739"/>
    <lineage>
        <taxon>Eukaryota</taxon>
        <taxon>Metazoa</taxon>
        <taxon>Chordata</taxon>
        <taxon>Cephalochordata</taxon>
        <taxon>Leptocardii</taxon>
        <taxon>Amphioxiformes</taxon>
        <taxon>Branchiostomatidae</taxon>
        <taxon>Branchiostoma</taxon>
    </lineage>
</organism>
<evidence type="ECO:0000256" key="5">
    <source>
        <dbReference type="ARBA" id="ARBA00023136"/>
    </source>
</evidence>
<dbReference type="InterPro" id="IPR050799">
    <property type="entry name" value="ZIP_Transporter"/>
</dbReference>
<dbReference type="InterPro" id="IPR041137">
    <property type="entry name" value="ZIP4_N"/>
</dbReference>
<dbReference type="PANTHER" id="PTHR12191">
    <property type="entry name" value="SOLUTE CARRIER FAMILY 39"/>
    <property type="match status" value="1"/>
</dbReference>
<feature type="transmembrane region" description="Helical" evidence="8">
    <location>
        <begin position="372"/>
        <end position="393"/>
    </location>
</feature>
<dbReference type="Pfam" id="PF18292">
    <property type="entry name" value="ZIP4_domain"/>
    <property type="match status" value="1"/>
</dbReference>
<evidence type="ECO:0000259" key="11">
    <source>
        <dbReference type="Pfam" id="PF21116"/>
    </source>
</evidence>
<reference evidence="12" key="1">
    <citation type="journal article" date="2020" name="Nat. Ecol. Evol.">
        <title>Deeply conserved synteny resolves early events in vertebrate evolution.</title>
        <authorList>
            <person name="Simakov O."/>
            <person name="Marletaz F."/>
            <person name="Yue J.X."/>
            <person name="O'Connell B."/>
            <person name="Jenkins J."/>
            <person name="Brandt A."/>
            <person name="Calef R."/>
            <person name="Tung C.H."/>
            <person name="Huang T.K."/>
            <person name="Schmutz J."/>
            <person name="Satoh N."/>
            <person name="Yu J.K."/>
            <person name="Putnam N.H."/>
            <person name="Green R.E."/>
            <person name="Rokhsar D.S."/>
        </authorList>
    </citation>
    <scope>NUCLEOTIDE SEQUENCE [LARGE SCALE GENOMIC DNA]</scope>
    <source>
        <strain evidence="12">S238N-H82</strain>
    </source>
</reference>
<dbReference type="AlphaFoldDB" id="A0A9J7KU82"/>
<comment type="catalytic activity">
    <reaction evidence="6">
        <text>Zn(2+)(in) = Zn(2+)(out)</text>
        <dbReference type="Rhea" id="RHEA:29351"/>
        <dbReference type="ChEBI" id="CHEBI:29105"/>
    </reaction>
</comment>
<dbReference type="PANTHER" id="PTHR12191:SF30">
    <property type="entry name" value="ZINC TRANSPORTER ZIP4 N-TERMINAL DOMAIN-CONTAINING PROTEIN"/>
    <property type="match status" value="1"/>
</dbReference>
<evidence type="ECO:0000256" key="9">
    <source>
        <dbReference type="SAM" id="SignalP"/>
    </source>
</evidence>
<evidence type="ECO:0000256" key="2">
    <source>
        <dbReference type="ARBA" id="ARBA00006939"/>
    </source>
</evidence>
<feature type="region of interest" description="Disordered" evidence="7">
    <location>
        <begin position="260"/>
        <end position="303"/>
    </location>
</feature>
<evidence type="ECO:0000256" key="1">
    <source>
        <dbReference type="ARBA" id="ARBA00004141"/>
    </source>
</evidence>
<dbReference type="InterPro" id="IPR003689">
    <property type="entry name" value="ZIP"/>
</dbReference>
<proteinExistence type="inferred from homology"/>
<evidence type="ECO:0000313" key="13">
    <source>
        <dbReference type="RefSeq" id="XP_035669880.1"/>
    </source>
</evidence>
<dbReference type="GO" id="GO:0046873">
    <property type="term" value="F:metal ion transmembrane transporter activity"/>
    <property type="evidence" value="ECO:0007669"/>
    <property type="project" value="InterPro"/>
</dbReference>
<dbReference type="Proteomes" id="UP000001554">
    <property type="component" value="Chromosome 3"/>
</dbReference>
<evidence type="ECO:0000256" key="8">
    <source>
        <dbReference type="SAM" id="Phobius"/>
    </source>
</evidence>
<name>A0A9J7KU82_BRAFL</name>
<feature type="domain" description="Zinc transporter ZIP4 N-terminal" evidence="10">
    <location>
        <begin position="55"/>
        <end position="216"/>
    </location>
</feature>
<feature type="chain" id="PRO_5039925767" evidence="9">
    <location>
        <begin position="20"/>
        <end position="674"/>
    </location>
</feature>
<sequence length="674" mass="72805">MERTLWIGVLTVLCGLAASQHDGHDHEHGQDPFTAVLHLLGGDENQNLTLDMSTSLVKTMLDRVRCLRLEADEDRNFTCAECLTADGLIELSLGGPTDIVDEEGFHKMAVVLTVFLTDVSAHGVCTEDPGGKGYQTMEDNLMRYTQSKFTLSSYQQVLKDINTNYRVENWGKCFTAESVFEELHINTSEASGGASYAELREIAAITVANVLEGLCIGEAELPEKSFFVDSLFKSLNVTNGTITVEALEHILSAFGIGGEAPPEPPVVDDGHDHAGHDHRRRRDLPPLTREDEHDHNHSHEHTEDFHHTCFNSAQLMKLFLVEAEMGVTRDQFSAMAPALLQQVYSGVCVGETPTPNTTAAPVVGELTMLEKYGYGTLSVFLISLLALIGLLVLPMAGSSVYKFIVQLGVGLGVGALSGDALLHLLPQALGLHGDHAAHADHDHGAEDIAYMWKLLVAMGGIYFFFVFERVMSFIMPGGHGHSHGHHEEEHVHEDVQLKKMSKLPPEPSMGSKSLSISKQQLTNGQSTTTLDVFPEMSGEADTPNCCSAGCTPTAMMIVFSDTLHNLTDGLALGIAFSGDLAVGLSTSIAVLAHELPHELGDFAMLIRCGMSYKGALLWTCSRPAGALSGCTSDWRSEPVLKSGSGSSLSSPACFSTSLWLTCCRNCCTTSPSHP</sequence>
<gene>
    <name evidence="13" type="primary">LOC118411580</name>
</gene>
<evidence type="ECO:0000256" key="3">
    <source>
        <dbReference type="ARBA" id="ARBA00022692"/>
    </source>
</evidence>
<dbReference type="RefSeq" id="XP_035669880.1">
    <property type="nucleotide sequence ID" value="XM_035813987.1"/>
</dbReference>
<feature type="domain" description="Zinc transporter ZIP4/12 EF-hand" evidence="11">
    <location>
        <begin position="226"/>
        <end position="346"/>
    </location>
</feature>
<keyword evidence="5 8" id="KW-0472">Membrane</keyword>
<dbReference type="Pfam" id="PF02535">
    <property type="entry name" value="Zip"/>
    <property type="match status" value="1"/>
</dbReference>
<evidence type="ECO:0000259" key="10">
    <source>
        <dbReference type="Pfam" id="PF18292"/>
    </source>
</evidence>
<reference evidence="13" key="2">
    <citation type="submission" date="2025-08" db="UniProtKB">
        <authorList>
            <consortium name="RefSeq"/>
        </authorList>
    </citation>
    <scope>IDENTIFICATION</scope>
    <source>
        <strain evidence="13">S238N-H82</strain>
        <tissue evidence="13">Testes</tissue>
    </source>
</reference>
<keyword evidence="4 8" id="KW-1133">Transmembrane helix</keyword>
<comment type="similarity">
    <text evidence="2">Belongs to the ZIP transporter (TC 2.A.5) family.</text>
</comment>
<comment type="subcellular location">
    <subcellularLocation>
        <location evidence="1">Membrane</location>
        <topology evidence="1">Multi-pass membrane protein</topology>
    </subcellularLocation>
</comment>
<evidence type="ECO:0000256" key="4">
    <source>
        <dbReference type="ARBA" id="ARBA00022989"/>
    </source>
</evidence>
<evidence type="ECO:0000313" key="12">
    <source>
        <dbReference type="Proteomes" id="UP000001554"/>
    </source>
</evidence>
<feature type="compositionally biased region" description="Basic and acidic residues" evidence="7">
    <location>
        <begin position="288"/>
        <end position="303"/>
    </location>
</feature>
<feature type="compositionally biased region" description="Polar residues" evidence="7">
    <location>
        <begin position="510"/>
        <end position="525"/>
    </location>
</feature>
<keyword evidence="12" id="KW-1185">Reference proteome</keyword>
<dbReference type="InterPro" id="IPR049406">
    <property type="entry name" value="ZIP4_12_EF-hand"/>
</dbReference>
<accession>A0A9J7KU82</accession>
<keyword evidence="9" id="KW-0732">Signal</keyword>
<dbReference type="GeneID" id="118411580"/>
<evidence type="ECO:0000256" key="7">
    <source>
        <dbReference type="SAM" id="MobiDB-lite"/>
    </source>
</evidence>
<feature type="transmembrane region" description="Helical" evidence="8">
    <location>
        <begin position="405"/>
        <end position="429"/>
    </location>
</feature>
<feature type="signal peptide" evidence="9">
    <location>
        <begin position="1"/>
        <end position="19"/>
    </location>
</feature>
<protein>
    <submittedName>
        <fullName evidence="13">Zinc transporter ZIP12-like isoform X2</fullName>
    </submittedName>
</protein>